<dbReference type="AlphaFoldDB" id="A0A0D2FKB3"/>
<evidence type="ECO:0000256" key="4">
    <source>
        <dbReference type="HAMAP-Rule" id="MF_03017"/>
    </source>
</evidence>
<evidence type="ECO:0000313" key="9">
    <source>
        <dbReference type="Proteomes" id="UP000053617"/>
    </source>
</evidence>
<dbReference type="GO" id="GO:0005737">
    <property type="term" value="C:cytoplasm"/>
    <property type="evidence" value="ECO:0007669"/>
    <property type="project" value="UniProtKB-SubCell"/>
</dbReference>
<evidence type="ECO:0000313" key="8">
    <source>
        <dbReference type="EMBL" id="KIX02402.1"/>
    </source>
</evidence>
<comment type="similarity">
    <text evidence="4 5">Belongs to the kynureninase family.</text>
</comment>
<feature type="binding site" evidence="4">
    <location>
        <position position="346"/>
    </location>
    <ligand>
        <name>pyridoxal 5'-phosphate</name>
        <dbReference type="ChEBI" id="CHEBI:597326"/>
    </ligand>
</feature>
<dbReference type="GO" id="GO:0030170">
    <property type="term" value="F:pyridoxal phosphate binding"/>
    <property type="evidence" value="ECO:0007669"/>
    <property type="project" value="UniProtKB-UniRule"/>
</dbReference>
<dbReference type="GO" id="GO:0019441">
    <property type="term" value="P:L-tryptophan catabolic process to kynurenine"/>
    <property type="evidence" value="ECO:0007669"/>
    <property type="project" value="TreeGrafter"/>
</dbReference>
<dbReference type="InterPro" id="IPR000192">
    <property type="entry name" value="Aminotrans_V_dom"/>
</dbReference>
<evidence type="ECO:0000259" key="7">
    <source>
        <dbReference type="Pfam" id="PF00266"/>
    </source>
</evidence>
<dbReference type="NCBIfam" id="TIGR01814">
    <property type="entry name" value="kynureninase"/>
    <property type="match status" value="1"/>
</dbReference>
<dbReference type="PANTHER" id="PTHR14084:SF0">
    <property type="entry name" value="KYNURENINASE"/>
    <property type="match status" value="1"/>
</dbReference>
<feature type="binding site" evidence="4">
    <location>
        <position position="318"/>
    </location>
    <ligand>
        <name>pyridoxal 5'-phosphate</name>
        <dbReference type="ChEBI" id="CHEBI:597326"/>
    </ligand>
</feature>
<evidence type="ECO:0000256" key="2">
    <source>
        <dbReference type="ARBA" id="ARBA00022801"/>
    </source>
</evidence>
<dbReference type="GO" id="GO:0019805">
    <property type="term" value="P:quinolinate biosynthetic process"/>
    <property type="evidence" value="ECO:0007669"/>
    <property type="project" value="UniProtKB-UniRule"/>
</dbReference>
<dbReference type="OrthoDB" id="5978656at2759"/>
<dbReference type="Pfam" id="PF22580">
    <property type="entry name" value="KYNU_C"/>
    <property type="match status" value="1"/>
</dbReference>
<dbReference type="GeneID" id="25296414"/>
<feature type="binding site" evidence="4">
    <location>
        <position position="138"/>
    </location>
    <ligand>
        <name>pyridoxal 5'-phosphate</name>
        <dbReference type="ChEBI" id="CHEBI:597326"/>
    </ligand>
</feature>
<keyword evidence="4 5" id="KW-0963">Cytoplasm</keyword>
<keyword evidence="3 4" id="KW-0663">Pyridoxal phosphate</keyword>
<proteinExistence type="inferred from homology"/>
<dbReference type="GO" id="GO:0030429">
    <property type="term" value="F:kynureninase activity"/>
    <property type="evidence" value="ECO:0007669"/>
    <property type="project" value="UniProtKB-UniRule"/>
</dbReference>
<dbReference type="Pfam" id="PF00266">
    <property type="entry name" value="Aminotran_5"/>
    <property type="match status" value="1"/>
</dbReference>
<organism evidence="8 9">
    <name type="scientific">Rhinocladiella mackenziei CBS 650.93</name>
    <dbReference type="NCBI Taxonomy" id="1442369"/>
    <lineage>
        <taxon>Eukaryota</taxon>
        <taxon>Fungi</taxon>
        <taxon>Dikarya</taxon>
        <taxon>Ascomycota</taxon>
        <taxon>Pezizomycotina</taxon>
        <taxon>Eurotiomycetes</taxon>
        <taxon>Chaetothyriomycetidae</taxon>
        <taxon>Chaetothyriales</taxon>
        <taxon>Herpotrichiellaceae</taxon>
        <taxon>Rhinocladiella</taxon>
    </lineage>
</organism>
<dbReference type="GO" id="GO:0034354">
    <property type="term" value="P:'de novo' NAD+ biosynthetic process from L-tryptophan"/>
    <property type="evidence" value="ECO:0007669"/>
    <property type="project" value="UniProtKB-UniRule"/>
</dbReference>
<comment type="pathway">
    <text evidence="4 5">Cofactor biosynthesis; NAD(+) biosynthesis; quinolinate from L-kynurenine: step 2/3.</text>
</comment>
<feature type="compositionally biased region" description="Polar residues" evidence="6">
    <location>
        <begin position="471"/>
        <end position="484"/>
    </location>
</feature>
<comment type="catalytic activity">
    <reaction evidence="4 5">
        <text>L-kynurenine + H2O = anthranilate + L-alanine + H(+)</text>
        <dbReference type="Rhea" id="RHEA:16813"/>
        <dbReference type="ChEBI" id="CHEBI:15377"/>
        <dbReference type="ChEBI" id="CHEBI:15378"/>
        <dbReference type="ChEBI" id="CHEBI:16567"/>
        <dbReference type="ChEBI" id="CHEBI:57959"/>
        <dbReference type="ChEBI" id="CHEBI:57972"/>
        <dbReference type="EC" id="3.7.1.3"/>
    </reaction>
</comment>
<comment type="cofactor">
    <cofactor evidence="4 5">
        <name>pyridoxal 5'-phosphate</name>
        <dbReference type="ChEBI" id="CHEBI:597326"/>
    </cofactor>
</comment>
<gene>
    <name evidence="4" type="primary">BNA5</name>
    <name evidence="8" type="ORF">Z518_08343</name>
</gene>
<feature type="binding site" evidence="4">
    <location>
        <position position="139"/>
    </location>
    <ligand>
        <name>pyridoxal 5'-phosphate</name>
        <dbReference type="ChEBI" id="CHEBI:597326"/>
    </ligand>
</feature>
<keyword evidence="9" id="KW-1185">Reference proteome</keyword>
<dbReference type="Proteomes" id="UP000053617">
    <property type="component" value="Unassembled WGS sequence"/>
</dbReference>
<feature type="region of interest" description="Disordered" evidence="6">
    <location>
        <begin position="470"/>
        <end position="490"/>
    </location>
</feature>
<dbReference type="GO" id="GO:0043420">
    <property type="term" value="P:anthranilate metabolic process"/>
    <property type="evidence" value="ECO:0007669"/>
    <property type="project" value="UniProtKB-UniRule"/>
</dbReference>
<feature type="modified residue" description="N6-(pyridoxal phosphate)lysine" evidence="4">
    <location>
        <position position="281"/>
    </location>
</feature>
<comment type="catalytic activity">
    <reaction evidence="5">
        <text>3-hydroxy-L-kynurenine + H2O = 3-hydroxyanthranilate + L-alanine + H(+)</text>
        <dbReference type="Rhea" id="RHEA:25143"/>
        <dbReference type="ChEBI" id="CHEBI:15377"/>
        <dbReference type="ChEBI" id="CHEBI:15378"/>
        <dbReference type="ChEBI" id="CHEBI:36559"/>
        <dbReference type="ChEBI" id="CHEBI:57972"/>
        <dbReference type="ChEBI" id="CHEBI:58125"/>
        <dbReference type="EC" id="3.7.1.3"/>
    </reaction>
</comment>
<dbReference type="VEuPathDB" id="FungiDB:Z518_08343"/>
<dbReference type="EC" id="3.7.1.3" evidence="4 5"/>
<feature type="binding site" evidence="4">
    <location>
        <position position="280"/>
    </location>
    <ligand>
        <name>pyridoxal 5'-phosphate</name>
        <dbReference type="ChEBI" id="CHEBI:597326"/>
    </ligand>
</feature>
<dbReference type="InterPro" id="IPR015422">
    <property type="entry name" value="PyrdxlP-dep_Trfase_small"/>
</dbReference>
<dbReference type="STRING" id="1442369.A0A0D2FKB3"/>
<feature type="domain" description="Aminotransferase class V" evidence="7">
    <location>
        <begin position="221"/>
        <end position="284"/>
    </location>
</feature>
<comment type="subcellular location">
    <subcellularLocation>
        <location evidence="4 5">Cytoplasm</location>
    </subcellularLocation>
</comment>
<evidence type="ECO:0000256" key="3">
    <source>
        <dbReference type="ARBA" id="ARBA00022898"/>
    </source>
</evidence>
<comment type="pathway">
    <text evidence="4 5">Amino-acid degradation; L-kynurenine degradation; L-alanine and anthranilate from L-kynurenine: step 1/1.</text>
</comment>
<dbReference type="Gene3D" id="3.40.640.10">
    <property type="entry name" value="Type I PLP-dependent aspartate aminotransferase-like (Major domain)"/>
    <property type="match status" value="1"/>
</dbReference>
<accession>A0A0D2FKB3</accession>
<dbReference type="FunFam" id="3.40.640.10:FF:000031">
    <property type="entry name" value="Kynureninase"/>
    <property type="match status" value="1"/>
</dbReference>
<dbReference type="InterPro" id="IPR015424">
    <property type="entry name" value="PyrdxlP-dep_Trfase"/>
</dbReference>
<comment type="function">
    <text evidence="4 5">Catalyzes the cleavage of L-kynurenine (L-Kyn) and L-3-hydroxykynurenine (L-3OHKyn) into anthranilic acid (AA) and 3-hydroxyanthranilic acid (3-OHAA), respectively.</text>
</comment>
<reference evidence="8 9" key="1">
    <citation type="submission" date="2015-01" db="EMBL/GenBank/DDBJ databases">
        <title>The Genome Sequence of Rhinocladiella mackenzie CBS 650.93.</title>
        <authorList>
            <consortium name="The Broad Institute Genomics Platform"/>
            <person name="Cuomo C."/>
            <person name="de Hoog S."/>
            <person name="Gorbushina A."/>
            <person name="Stielow B."/>
            <person name="Teixiera M."/>
            <person name="Abouelleil A."/>
            <person name="Chapman S.B."/>
            <person name="Priest M."/>
            <person name="Young S.K."/>
            <person name="Wortman J."/>
            <person name="Nusbaum C."/>
            <person name="Birren B."/>
        </authorList>
    </citation>
    <scope>NUCLEOTIDE SEQUENCE [LARGE SCALE GENOMIC DNA]</scope>
    <source>
        <strain evidence="8 9">CBS 650.93</strain>
    </source>
</reference>
<dbReference type="UniPathway" id="UPA00253">
    <property type="reaction ID" value="UER00329"/>
</dbReference>
<dbReference type="HAMAP" id="MF_01970">
    <property type="entry name" value="Kynureninase"/>
    <property type="match status" value="1"/>
</dbReference>
<evidence type="ECO:0000256" key="1">
    <source>
        <dbReference type="ARBA" id="ARBA00022642"/>
    </source>
</evidence>
<dbReference type="PANTHER" id="PTHR14084">
    <property type="entry name" value="KYNURENINASE"/>
    <property type="match status" value="1"/>
</dbReference>
<dbReference type="HOGENOM" id="CLU_003433_4_0_1"/>
<feature type="binding site" evidence="4">
    <location>
        <position position="255"/>
    </location>
    <ligand>
        <name>pyridoxal 5'-phosphate</name>
        <dbReference type="ChEBI" id="CHEBI:597326"/>
    </ligand>
</feature>
<evidence type="ECO:0000256" key="6">
    <source>
        <dbReference type="SAM" id="MobiDB-lite"/>
    </source>
</evidence>
<dbReference type="PIRSF" id="PIRSF038800">
    <property type="entry name" value="KYNU"/>
    <property type="match status" value="1"/>
</dbReference>
<dbReference type="SUPFAM" id="SSF53383">
    <property type="entry name" value="PLP-dependent transferases"/>
    <property type="match status" value="1"/>
</dbReference>
<sequence>MAGIPNAGHSTNGLINFFSKDYAASLDATDPLSHFRADFYIPSLADLKRPTLAKSPEEEPSRPCTYLCGNSLGLQPVRTASLINCFLTQWRTKGVTGHFVDHSDSPLQPFLHIDDHAAKLMAPIVGAVESEVAVMGSLTANLHFLMSSFYRPSAKGEGRWKILLEGKAFPSDHYAVESQIVHHGLDPAEGMILLEPVDPQLPIIPTEQILRAIDKHASELALILLPGIQFYTGQYFDIATITAHAHSRGILIGWDCAHAVGNVDLKLHDWDVDFAAWCSYKYLNSGPGAMAGIFVNERFGKVDLDSSTQKFWPRLSGWWGDDKSSRFQMTNNFVPRPGAAGYQLSNPSALDLSAVVASLQVFNETTMKELREKSLELTNYLEQLLDAMALKAPGVLDIITPRDPKERGAQLSIRLAPGLLDGVLEHLEREGVIVDERKPDVIRVAPAPLYNSFMDVFEFSQVLEAALNKASDASKSGTSSTRGDSSPRVG</sequence>
<dbReference type="RefSeq" id="XP_013269538.1">
    <property type="nucleotide sequence ID" value="XM_013414084.1"/>
</dbReference>
<comment type="caution">
    <text evidence="4">Lacks conserved residue(s) required for the propagation of feature annotation.</text>
</comment>
<dbReference type="GO" id="GO:0097053">
    <property type="term" value="P:L-kynurenine catabolic process"/>
    <property type="evidence" value="ECO:0007669"/>
    <property type="project" value="UniProtKB-UniRule"/>
</dbReference>
<dbReference type="Gene3D" id="3.90.1150.10">
    <property type="entry name" value="Aspartate Aminotransferase, domain 1"/>
    <property type="match status" value="1"/>
</dbReference>
<feature type="binding site" evidence="4">
    <location>
        <position position="258"/>
    </location>
    <ligand>
        <name>pyridoxal 5'-phosphate</name>
        <dbReference type="ChEBI" id="CHEBI:597326"/>
    </ligand>
</feature>
<evidence type="ECO:0000256" key="5">
    <source>
        <dbReference type="PIRNR" id="PIRNR038800"/>
    </source>
</evidence>
<dbReference type="UniPathway" id="UPA00334">
    <property type="reaction ID" value="UER00455"/>
</dbReference>
<comment type="subunit">
    <text evidence="4 5">Homodimer.</text>
</comment>
<dbReference type="InterPro" id="IPR015421">
    <property type="entry name" value="PyrdxlP-dep_Trfase_major"/>
</dbReference>
<dbReference type="InterPro" id="IPR010111">
    <property type="entry name" value="Kynureninase"/>
</dbReference>
<keyword evidence="2 4" id="KW-0378">Hydrolase</keyword>
<feature type="binding site" evidence="4">
    <location>
        <begin position="169"/>
        <end position="172"/>
    </location>
    <ligand>
        <name>pyridoxal 5'-phosphate</name>
        <dbReference type="ChEBI" id="CHEBI:597326"/>
    </ligand>
</feature>
<name>A0A0D2FKB3_9EURO</name>
<keyword evidence="1 4" id="KW-0662">Pyridine nucleotide biosynthesis</keyword>
<protein>
    <recommendedName>
        <fullName evidence="4 5">Kynureninase</fullName>
        <ecNumber evidence="4 5">3.7.1.3</ecNumber>
    </recommendedName>
    <alternativeName>
        <fullName evidence="4">Biosynthesis of nicotinic acid protein 5</fullName>
    </alternativeName>
    <alternativeName>
        <fullName evidence="4">L-kynurenine hydrolase</fullName>
    </alternativeName>
</protein>
<dbReference type="EMBL" id="KN847480">
    <property type="protein sequence ID" value="KIX02402.1"/>
    <property type="molecule type" value="Genomic_DNA"/>
</dbReference>